<dbReference type="AlphaFoldDB" id="A0A9J5ZT99"/>
<protein>
    <submittedName>
        <fullName evidence="1">Uncharacterized protein</fullName>
    </submittedName>
</protein>
<comment type="caution">
    <text evidence="1">The sequence shown here is derived from an EMBL/GenBank/DDBJ whole genome shotgun (WGS) entry which is preliminary data.</text>
</comment>
<dbReference type="InterPro" id="IPR055298">
    <property type="entry name" value="AtLOH3-like"/>
</dbReference>
<evidence type="ECO:0000313" key="2">
    <source>
        <dbReference type="Proteomes" id="UP000824120"/>
    </source>
</evidence>
<dbReference type="PANTHER" id="PTHR11697:SF230">
    <property type="entry name" value="ZINC FINGER, MYM DOMAIN CONTAINING 1"/>
    <property type="match status" value="1"/>
</dbReference>
<proteinExistence type="predicted"/>
<dbReference type="PANTHER" id="PTHR11697">
    <property type="entry name" value="GENERAL TRANSCRIPTION FACTOR 2-RELATED ZINC FINGER PROTEIN"/>
    <property type="match status" value="1"/>
</dbReference>
<sequence length="255" mass="29874">MRIATTKPKWPYLYRHLSTFVELELAFEASIVSLRLFGNGIWIEEQSIDTNLQKGTKRAERRKKREHCDHQEEIKLVRERSRRRIAKWFRDAVLDRPKLQTWRNAEGQGKKAMELTIGWIVKLISEPDLLRRMMELNGLKTLILNETSSAYCIHCFDHQLQLTFVALANKDSNVNGFFLVTTVLNIVRASFKRRNLLRKHEAEKTLDDLIVRSSSVIHVFEFTECECSNYIDRLVAKSLLMWKVLMMTTESSSSL</sequence>
<keyword evidence="2" id="KW-1185">Reference proteome</keyword>
<name>A0A9J5ZT99_SOLCO</name>
<evidence type="ECO:0000313" key="1">
    <source>
        <dbReference type="EMBL" id="KAG5615236.1"/>
    </source>
</evidence>
<organism evidence="1 2">
    <name type="scientific">Solanum commersonii</name>
    <name type="common">Commerson's wild potato</name>
    <name type="synonym">Commerson's nightshade</name>
    <dbReference type="NCBI Taxonomy" id="4109"/>
    <lineage>
        <taxon>Eukaryota</taxon>
        <taxon>Viridiplantae</taxon>
        <taxon>Streptophyta</taxon>
        <taxon>Embryophyta</taxon>
        <taxon>Tracheophyta</taxon>
        <taxon>Spermatophyta</taxon>
        <taxon>Magnoliopsida</taxon>
        <taxon>eudicotyledons</taxon>
        <taxon>Gunneridae</taxon>
        <taxon>Pentapetalae</taxon>
        <taxon>asterids</taxon>
        <taxon>lamiids</taxon>
        <taxon>Solanales</taxon>
        <taxon>Solanaceae</taxon>
        <taxon>Solanoideae</taxon>
        <taxon>Solaneae</taxon>
        <taxon>Solanum</taxon>
    </lineage>
</organism>
<dbReference type="EMBL" id="JACXVP010000003">
    <property type="protein sequence ID" value="KAG5615236.1"/>
    <property type="molecule type" value="Genomic_DNA"/>
</dbReference>
<reference evidence="1 2" key="1">
    <citation type="submission" date="2020-09" db="EMBL/GenBank/DDBJ databases">
        <title>De no assembly of potato wild relative species, Solanum commersonii.</title>
        <authorList>
            <person name="Cho K."/>
        </authorList>
    </citation>
    <scope>NUCLEOTIDE SEQUENCE [LARGE SCALE GENOMIC DNA]</scope>
    <source>
        <strain evidence="1">LZ3.2</strain>
        <tissue evidence="1">Leaf</tissue>
    </source>
</reference>
<gene>
    <name evidence="1" type="ORF">H5410_015060</name>
</gene>
<dbReference type="Proteomes" id="UP000824120">
    <property type="component" value="Chromosome 3"/>
</dbReference>
<accession>A0A9J5ZT99</accession>